<dbReference type="VEuPathDB" id="MicrosporidiaDB:EDEG_03833"/>
<dbReference type="AlphaFoldDB" id="J9DJU8"/>
<dbReference type="HOGENOM" id="CLU_1885734_0_0_1"/>
<sequence length="135" mass="16067">MVQILCLLKFLVKLNLIKTGENPQSNPAYLCKERVFDELYEKISNISTNLSVKKLQYVVNKIFQLSLYMNISMESVLPDLNYNLVLLDIHIYKLNYFYECNMHLCMRIRQLLEFFNFNALLSDKNRKKSTKMKIL</sequence>
<organism evidence="2 3">
    <name type="scientific">Edhazardia aedis (strain USNM 41457)</name>
    <name type="common">Microsporidian parasite</name>
    <dbReference type="NCBI Taxonomy" id="1003232"/>
    <lineage>
        <taxon>Eukaryota</taxon>
        <taxon>Fungi</taxon>
        <taxon>Fungi incertae sedis</taxon>
        <taxon>Microsporidia</taxon>
        <taxon>Edhazardia</taxon>
    </lineage>
</organism>
<evidence type="ECO:0000256" key="1">
    <source>
        <dbReference type="SAM" id="SignalP"/>
    </source>
</evidence>
<keyword evidence="1" id="KW-0732">Signal</keyword>
<feature type="signal peptide" evidence="1">
    <location>
        <begin position="1"/>
        <end position="19"/>
    </location>
</feature>
<keyword evidence="3" id="KW-1185">Reference proteome</keyword>
<name>J9DJU8_EDHAE</name>
<dbReference type="EMBL" id="AFBI03000132">
    <property type="protein sequence ID" value="EJW01617.1"/>
    <property type="molecule type" value="Genomic_DNA"/>
</dbReference>
<dbReference type="Proteomes" id="UP000003163">
    <property type="component" value="Unassembled WGS sequence"/>
</dbReference>
<dbReference type="InParanoid" id="J9DJU8"/>
<comment type="caution">
    <text evidence="2">The sequence shown here is derived from an EMBL/GenBank/DDBJ whole genome shotgun (WGS) entry which is preliminary data.</text>
</comment>
<gene>
    <name evidence="2" type="ORF">EDEG_03833</name>
</gene>
<proteinExistence type="predicted"/>
<accession>J9DJU8</accession>
<feature type="chain" id="PRO_5003822141" evidence="1">
    <location>
        <begin position="20"/>
        <end position="135"/>
    </location>
</feature>
<reference evidence="2 3" key="1">
    <citation type="submission" date="2011-08" db="EMBL/GenBank/DDBJ databases">
        <authorList>
            <person name="Liu Z.J."/>
            <person name="Shi F.L."/>
            <person name="Lu J.Q."/>
            <person name="Li M."/>
            <person name="Wang Z.L."/>
        </authorList>
    </citation>
    <scope>NUCLEOTIDE SEQUENCE [LARGE SCALE GENOMIC DNA]</scope>
    <source>
        <strain evidence="2 3">USNM 41457</strain>
    </source>
</reference>
<evidence type="ECO:0000313" key="2">
    <source>
        <dbReference type="EMBL" id="EJW01617.1"/>
    </source>
</evidence>
<evidence type="ECO:0000313" key="3">
    <source>
        <dbReference type="Proteomes" id="UP000003163"/>
    </source>
</evidence>
<protein>
    <submittedName>
        <fullName evidence="2">Uncharacterized protein</fullName>
    </submittedName>
</protein>
<reference evidence="3" key="2">
    <citation type="submission" date="2015-07" db="EMBL/GenBank/DDBJ databases">
        <title>Contrasting host-pathogen interactions and genome evolution in two generalist and specialist microsporidian pathogens of mosquitoes.</title>
        <authorList>
            <consortium name="The Broad Institute Genomics Platform"/>
            <consortium name="The Broad Institute Genome Sequencing Center for Infectious Disease"/>
            <person name="Cuomo C.A."/>
            <person name="Sanscrainte N.D."/>
            <person name="Goldberg J.M."/>
            <person name="Heiman D."/>
            <person name="Young S."/>
            <person name="Zeng Q."/>
            <person name="Becnel J.J."/>
            <person name="Birren B.W."/>
        </authorList>
    </citation>
    <scope>NUCLEOTIDE SEQUENCE [LARGE SCALE GENOMIC DNA]</scope>
    <source>
        <strain evidence="3">USNM 41457</strain>
    </source>
</reference>